<evidence type="ECO:0000259" key="7">
    <source>
        <dbReference type="SMART" id="SM00916"/>
    </source>
</evidence>
<dbReference type="PANTHER" id="PTHR21396">
    <property type="entry name" value="39S RIBOSOMAL PROTEIN L43"/>
    <property type="match status" value="1"/>
</dbReference>
<sequence length="188" mass="21854">MSNSHLFMTSGFPRAPLKNGIGRYIGQLKRVTIKFCKSNGDSRGVREFIESELIDFARNNPGVVVYVKPRRHRGPTLTAEYLNGNTDYIYCRNFSKEEVYKWLHLLTTRSGKDIMRYRKLWHTDSPSVQGVWTPYTFRDPSLNLASFPINDFNGPKCRKPTATDQLIELFKKQRLEEEKKEIKENSAT</sequence>
<keyword evidence="3 8" id="KW-0689">Ribosomal protein</keyword>
<proteinExistence type="evidence at transcript level"/>
<comment type="similarity">
    <text evidence="2">Belongs to the mitochondrion-specific ribosomal protein mL43 family.</text>
</comment>
<evidence type="ECO:0000256" key="4">
    <source>
        <dbReference type="ARBA" id="ARBA00023128"/>
    </source>
</evidence>
<evidence type="ECO:0000313" key="8">
    <source>
        <dbReference type="EMBL" id="JAI55081.1"/>
    </source>
</evidence>
<dbReference type="SMART" id="SM00916">
    <property type="entry name" value="L51_S25_CI-B8"/>
    <property type="match status" value="1"/>
</dbReference>
<dbReference type="Gene3D" id="3.40.30.10">
    <property type="entry name" value="Glutaredoxin"/>
    <property type="match status" value="1"/>
</dbReference>
<dbReference type="SUPFAM" id="SSF52833">
    <property type="entry name" value="Thioredoxin-like"/>
    <property type="match status" value="1"/>
</dbReference>
<dbReference type="GO" id="GO:0003735">
    <property type="term" value="F:structural constituent of ribosome"/>
    <property type="evidence" value="ECO:0007669"/>
    <property type="project" value="InterPro"/>
</dbReference>
<dbReference type="GO" id="GO:0005762">
    <property type="term" value="C:mitochondrial large ribosomal subunit"/>
    <property type="evidence" value="ECO:0007669"/>
    <property type="project" value="TreeGrafter"/>
</dbReference>
<dbReference type="AlphaFoldDB" id="A0A0P4VZX6"/>
<dbReference type="InterPro" id="IPR007741">
    <property type="entry name" value="Ribosomal_mL43/mS25/NADH_DH"/>
</dbReference>
<dbReference type="EMBL" id="GDKW01001514">
    <property type="protein sequence ID" value="JAI55081.1"/>
    <property type="molecule type" value="mRNA"/>
</dbReference>
<dbReference type="InterPro" id="IPR039927">
    <property type="entry name" value="Ribosomal_mL43"/>
</dbReference>
<keyword evidence="4" id="KW-0496">Mitochondrion</keyword>
<organism evidence="8">
    <name type="scientific">Rhodnius neglectus</name>
    <dbReference type="NCBI Taxonomy" id="72488"/>
    <lineage>
        <taxon>Eukaryota</taxon>
        <taxon>Metazoa</taxon>
        <taxon>Ecdysozoa</taxon>
        <taxon>Arthropoda</taxon>
        <taxon>Hexapoda</taxon>
        <taxon>Insecta</taxon>
        <taxon>Pterygota</taxon>
        <taxon>Neoptera</taxon>
        <taxon>Paraneoptera</taxon>
        <taxon>Hemiptera</taxon>
        <taxon>Heteroptera</taxon>
        <taxon>Panheteroptera</taxon>
        <taxon>Cimicomorpha</taxon>
        <taxon>Reduviidae</taxon>
        <taxon>Triatominae</taxon>
        <taxon>Rhodnius</taxon>
    </lineage>
</organism>
<dbReference type="Pfam" id="PF05047">
    <property type="entry name" value="L51_S25_CI-B8"/>
    <property type="match status" value="1"/>
</dbReference>
<dbReference type="FunFam" id="3.40.30.10:FF:000257">
    <property type="entry name" value="39S ribosomal protein L43"/>
    <property type="match status" value="1"/>
</dbReference>
<name>A0A0P4VZX6_9HEMI</name>
<evidence type="ECO:0000256" key="1">
    <source>
        <dbReference type="ARBA" id="ARBA00004173"/>
    </source>
</evidence>
<evidence type="ECO:0000256" key="3">
    <source>
        <dbReference type="ARBA" id="ARBA00022980"/>
    </source>
</evidence>
<protein>
    <recommendedName>
        <fullName evidence="6">Large ribosomal subunit protein mL43</fullName>
    </recommendedName>
</protein>
<evidence type="ECO:0000256" key="6">
    <source>
        <dbReference type="ARBA" id="ARBA00035188"/>
    </source>
</evidence>
<comment type="subcellular location">
    <subcellularLocation>
        <location evidence="1">Mitochondrion</location>
    </subcellularLocation>
</comment>
<evidence type="ECO:0000256" key="5">
    <source>
        <dbReference type="ARBA" id="ARBA00023274"/>
    </source>
</evidence>
<evidence type="ECO:0000256" key="2">
    <source>
        <dbReference type="ARBA" id="ARBA00006073"/>
    </source>
</evidence>
<reference evidence="8" key="1">
    <citation type="journal article" date="2016" name="PLoS Negl. Trop. Dis.">
        <title>A Deep Insight into the Sialome of Rhodnius neglectus, a Vector of Chagas Disease.</title>
        <authorList>
            <person name="Santiago P.B."/>
            <person name="Assumpcao T.C."/>
            <person name="Araujo C.N."/>
            <person name="Bastos I.M."/>
            <person name="Neves D."/>
            <person name="Silva I.G."/>
            <person name="Charneau S."/>
            <person name="Queiroz R.M."/>
            <person name="Raiol T."/>
            <person name="Oliveira J.V."/>
            <person name="Sousa M.V."/>
            <person name="Calvo E."/>
            <person name="Ribeiro J.M."/>
            <person name="Santana J.M."/>
        </authorList>
    </citation>
    <scope>NUCLEOTIDE SEQUENCE</scope>
    <source>
        <tissue evidence="8">Salivary glands</tissue>
    </source>
</reference>
<dbReference type="GO" id="GO:0032543">
    <property type="term" value="P:mitochondrial translation"/>
    <property type="evidence" value="ECO:0007669"/>
    <property type="project" value="InterPro"/>
</dbReference>
<dbReference type="InterPro" id="IPR036249">
    <property type="entry name" value="Thioredoxin-like_sf"/>
</dbReference>
<feature type="domain" description="Ribosomal protein/NADH dehydrogenase" evidence="7">
    <location>
        <begin position="37"/>
        <end position="110"/>
    </location>
</feature>
<dbReference type="PANTHER" id="PTHR21396:SF2">
    <property type="entry name" value="LARGE RIBOSOMAL SUBUNIT PROTEIN ML43"/>
    <property type="match status" value="1"/>
</dbReference>
<keyword evidence="5" id="KW-0687">Ribonucleoprotein</keyword>
<accession>A0A0P4VZX6</accession>